<name>A0A4Z0H7P0_9ACTN</name>
<dbReference type="OrthoDB" id="3695258at2"/>
<evidence type="ECO:0000313" key="1">
    <source>
        <dbReference type="EMBL" id="TGB10567.1"/>
    </source>
</evidence>
<reference evidence="1 2" key="1">
    <citation type="submission" date="2019-03" db="EMBL/GenBank/DDBJ databases">
        <authorList>
            <person name="Gonzalez-Pimentel J.L."/>
        </authorList>
    </citation>
    <scope>NUCLEOTIDE SEQUENCE [LARGE SCALE GENOMIC DNA]</scope>
    <source>
        <strain evidence="1 2">JCM 31289</strain>
    </source>
</reference>
<dbReference type="SUPFAM" id="SSF75169">
    <property type="entry name" value="DsrEFH-like"/>
    <property type="match status" value="1"/>
</dbReference>
<gene>
    <name evidence="1" type="ORF">E4099_12630</name>
</gene>
<dbReference type="InterPro" id="IPR027396">
    <property type="entry name" value="DsrEFH-like"/>
</dbReference>
<sequence>MTEHLLIESGGPATGPAGERFAADAARLAADGHRVVLFLVENGVTAALPGACPAVEELLRGGGELWVDSLSTAQRALAGADLLDRARLVEMDEVAGKLLEPGVRAVWH</sequence>
<dbReference type="Proteomes" id="UP000297948">
    <property type="component" value="Unassembled WGS sequence"/>
</dbReference>
<dbReference type="AlphaFoldDB" id="A0A4Z0H7P0"/>
<dbReference type="EMBL" id="SRID01000092">
    <property type="protein sequence ID" value="TGB10567.1"/>
    <property type="molecule type" value="Genomic_DNA"/>
</dbReference>
<dbReference type="Gene3D" id="3.40.1260.10">
    <property type="entry name" value="DsrEFH-like"/>
    <property type="match status" value="1"/>
</dbReference>
<proteinExistence type="predicted"/>
<protein>
    <submittedName>
        <fullName evidence="1">Uncharacterized protein</fullName>
    </submittedName>
</protein>
<organism evidence="1 2">
    <name type="scientific">Streptomyces palmae</name>
    <dbReference type="NCBI Taxonomy" id="1701085"/>
    <lineage>
        <taxon>Bacteria</taxon>
        <taxon>Bacillati</taxon>
        <taxon>Actinomycetota</taxon>
        <taxon>Actinomycetes</taxon>
        <taxon>Kitasatosporales</taxon>
        <taxon>Streptomycetaceae</taxon>
        <taxon>Streptomyces</taxon>
    </lineage>
</organism>
<dbReference type="RefSeq" id="WP_135339111.1">
    <property type="nucleotide sequence ID" value="NZ_JBHLTX010000054.1"/>
</dbReference>
<keyword evidence="2" id="KW-1185">Reference proteome</keyword>
<accession>A0A4Z0H7P0</accession>
<comment type="caution">
    <text evidence="1">The sequence shown here is derived from an EMBL/GenBank/DDBJ whole genome shotgun (WGS) entry which is preliminary data.</text>
</comment>
<evidence type="ECO:0000313" key="2">
    <source>
        <dbReference type="Proteomes" id="UP000297948"/>
    </source>
</evidence>